<feature type="domain" description="Acyclic terpene utilisation N-terminal" evidence="1">
    <location>
        <begin position="172"/>
        <end position="441"/>
    </location>
</feature>
<evidence type="ECO:0008006" key="5">
    <source>
        <dbReference type="Google" id="ProtNLM"/>
    </source>
</evidence>
<evidence type="ECO:0000313" key="4">
    <source>
        <dbReference type="Proteomes" id="UP000027920"/>
    </source>
</evidence>
<dbReference type="VEuPathDB" id="FungiDB:A1O9_01425"/>
<dbReference type="EMBL" id="AMGV01000001">
    <property type="protein sequence ID" value="KEF63447.1"/>
    <property type="molecule type" value="Genomic_DNA"/>
</dbReference>
<dbReference type="OrthoDB" id="5863171at2759"/>
<accession>A0A072PUM1</accession>
<dbReference type="GeneID" id="25276371"/>
<protein>
    <recommendedName>
        <fullName evidence="5">Caib baif family enzyme</fullName>
    </recommendedName>
</protein>
<sequence length="687" mass="74875">MAALDHDRDFKMTALVHIVTPIGMLGYGINQDHLNQGLKETVPSGVPTAIILDSGSTDGGPNCLALGVMTCARSNYKRDLTKILASAHQFKVPVLIGSAGGDGSDEHVEEILQIVEEIAAEPGNDFDFKSVTIFASVPKELVSRRLAEGAVFGCGRAVPPASQKDIDDAPRILAQMGPEPFVNAMQENPDFSLVIGGRAYDPAPYVAFADYWFQKHIPDPDSEQYSRLLGAFTHMGKIMECGGVCAVPKSAGAVSTVYLDGTFDVRPLDPRCKCTSLSVAAHTLYEKTRPDILHGPGGYLDLQASKYEELSDGRTVRVRGGIFRTSKALGVPYTVKLEAARRSGFRSLYMGSVRDPTLIRQLDEFLLRIKAYVAQNQVDPGMWKLGFHTYGRSGRVKGQKVDLLPDEVFIVGEALADTQALATSVCDTARVATIHGAYPGQKATSGNFAFGIVGAKVIEMGSCPEFCLYHLMELQPGEESAALIQVKREPDVIAVNTPELSTNVPVFRWRTERVGKAVGLADSSTQQQDISPEKGSDEVRVPAVVKAESEITRGLRHLRAHATLADVASVLRSKNSGPFEITFDVIFESEQVYRIIKESQILSSKLIEDLYDLKPEDVLWCGWFDQARAWKATIPRKRHGISMAGGGFMENDIHGSQQYIPLLHVELPEEVLGPLQQAGEGAKHVNL</sequence>
<evidence type="ECO:0000259" key="2">
    <source>
        <dbReference type="Pfam" id="PF14330"/>
    </source>
</evidence>
<dbReference type="Proteomes" id="UP000027920">
    <property type="component" value="Unassembled WGS sequence"/>
</dbReference>
<dbReference type="HOGENOM" id="CLU_028036_1_0_1"/>
<gene>
    <name evidence="3" type="ORF">A1O9_01425</name>
</gene>
<organism evidence="3 4">
    <name type="scientific">Exophiala aquamarina CBS 119918</name>
    <dbReference type="NCBI Taxonomy" id="1182545"/>
    <lineage>
        <taxon>Eukaryota</taxon>
        <taxon>Fungi</taxon>
        <taxon>Dikarya</taxon>
        <taxon>Ascomycota</taxon>
        <taxon>Pezizomycotina</taxon>
        <taxon>Eurotiomycetes</taxon>
        <taxon>Chaetothyriomycetidae</taxon>
        <taxon>Chaetothyriales</taxon>
        <taxon>Herpotrichiellaceae</taxon>
        <taxon>Exophiala</taxon>
    </lineage>
</organism>
<feature type="domain" description="DUF4387" evidence="2">
    <location>
        <begin position="564"/>
        <end position="666"/>
    </location>
</feature>
<dbReference type="Pfam" id="PF14330">
    <property type="entry name" value="DUF4387"/>
    <property type="match status" value="1"/>
</dbReference>
<proteinExistence type="predicted"/>
<comment type="caution">
    <text evidence="3">The sequence shown here is derived from an EMBL/GenBank/DDBJ whole genome shotgun (WGS) entry which is preliminary data.</text>
</comment>
<dbReference type="RefSeq" id="XP_013266037.1">
    <property type="nucleotide sequence ID" value="XM_013410583.1"/>
</dbReference>
<dbReference type="STRING" id="1182545.A0A072PUM1"/>
<evidence type="ECO:0000259" key="1">
    <source>
        <dbReference type="Pfam" id="PF07287"/>
    </source>
</evidence>
<dbReference type="InterPro" id="IPR010839">
    <property type="entry name" value="AtuA_N"/>
</dbReference>
<evidence type="ECO:0000313" key="3">
    <source>
        <dbReference type="EMBL" id="KEF63447.1"/>
    </source>
</evidence>
<dbReference type="AlphaFoldDB" id="A0A072PUM1"/>
<reference evidence="3 4" key="1">
    <citation type="submission" date="2013-03" db="EMBL/GenBank/DDBJ databases">
        <title>The Genome Sequence of Exophiala aquamarina CBS 119918.</title>
        <authorList>
            <consortium name="The Broad Institute Genomics Platform"/>
            <person name="Cuomo C."/>
            <person name="de Hoog S."/>
            <person name="Gorbushina A."/>
            <person name="Walker B."/>
            <person name="Young S.K."/>
            <person name="Zeng Q."/>
            <person name="Gargeya S."/>
            <person name="Fitzgerald M."/>
            <person name="Haas B."/>
            <person name="Abouelleil A."/>
            <person name="Allen A.W."/>
            <person name="Alvarado L."/>
            <person name="Arachchi H.M."/>
            <person name="Berlin A.M."/>
            <person name="Chapman S.B."/>
            <person name="Gainer-Dewar J."/>
            <person name="Goldberg J."/>
            <person name="Griggs A."/>
            <person name="Gujja S."/>
            <person name="Hansen M."/>
            <person name="Howarth C."/>
            <person name="Imamovic A."/>
            <person name="Ireland A."/>
            <person name="Larimer J."/>
            <person name="McCowan C."/>
            <person name="Murphy C."/>
            <person name="Pearson M."/>
            <person name="Poon T.W."/>
            <person name="Priest M."/>
            <person name="Roberts A."/>
            <person name="Saif S."/>
            <person name="Shea T."/>
            <person name="Sisk P."/>
            <person name="Sykes S."/>
            <person name="Wortman J."/>
            <person name="Nusbaum C."/>
            <person name="Birren B."/>
        </authorList>
    </citation>
    <scope>NUCLEOTIDE SEQUENCE [LARGE SCALE GENOMIC DNA]</scope>
    <source>
        <strain evidence="3 4">CBS 119918</strain>
    </source>
</reference>
<dbReference type="InterPro" id="IPR025496">
    <property type="entry name" value="DUF4387"/>
</dbReference>
<name>A0A072PUM1_9EURO</name>
<dbReference type="Pfam" id="PF07287">
    <property type="entry name" value="AtuA"/>
    <property type="match status" value="1"/>
</dbReference>
<keyword evidence="4" id="KW-1185">Reference proteome</keyword>